<reference evidence="2" key="1">
    <citation type="journal article" date="2012" name="Nature">
        <title>The tomato genome sequence provides insights into fleshy fruit evolution.</title>
        <authorList>
            <consortium name="Tomato Genome Consortium"/>
        </authorList>
    </citation>
    <scope>NUCLEOTIDE SEQUENCE [LARGE SCALE GENOMIC DNA]</scope>
    <source>
        <strain evidence="2">cv. Heinz 1706</strain>
    </source>
</reference>
<evidence type="ECO:0000313" key="3">
    <source>
        <dbReference type="Proteomes" id="UP000004994"/>
    </source>
</evidence>
<dbReference type="Proteomes" id="UP000004994">
    <property type="component" value="Chromosome 5"/>
</dbReference>
<protein>
    <submittedName>
        <fullName evidence="2">Uncharacterized protein</fullName>
    </submittedName>
</protein>
<organism evidence="2">
    <name type="scientific">Solanum lycopersicum</name>
    <name type="common">Tomato</name>
    <name type="synonym">Lycopersicon esculentum</name>
    <dbReference type="NCBI Taxonomy" id="4081"/>
    <lineage>
        <taxon>Eukaryota</taxon>
        <taxon>Viridiplantae</taxon>
        <taxon>Streptophyta</taxon>
        <taxon>Embryophyta</taxon>
        <taxon>Tracheophyta</taxon>
        <taxon>Spermatophyta</taxon>
        <taxon>Magnoliopsida</taxon>
        <taxon>eudicotyledons</taxon>
        <taxon>Gunneridae</taxon>
        <taxon>Pentapetalae</taxon>
        <taxon>asterids</taxon>
        <taxon>lamiids</taxon>
        <taxon>Solanales</taxon>
        <taxon>Solanaceae</taxon>
        <taxon>Solanoideae</taxon>
        <taxon>Solaneae</taxon>
        <taxon>Solanum</taxon>
        <taxon>Solanum subgen. Lycopersicon</taxon>
    </lineage>
</organism>
<keyword evidence="3" id="KW-1185">Reference proteome</keyword>
<feature type="region of interest" description="Disordered" evidence="1">
    <location>
        <begin position="1"/>
        <end position="21"/>
    </location>
</feature>
<sequence>PTKSKKSPNCSYKMNNDLSTI</sequence>
<proteinExistence type="predicted"/>
<reference evidence="2" key="2">
    <citation type="submission" date="2019-01" db="UniProtKB">
        <authorList>
            <consortium name="EnsemblPlants"/>
        </authorList>
    </citation>
    <scope>IDENTIFICATION</scope>
    <source>
        <strain evidence="2">cv. Heinz 1706</strain>
    </source>
</reference>
<dbReference type="Gramene" id="Solyc05g015900.3.1">
    <property type="protein sequence ID" value="Solyc05g015900.3.1.1"/>
    <property type="gene ID" value="Solyc05g015900.3"/>
</dbReference>
<feature type="compositionally biased region" description="Polar residues" evidence="1">
    <location>
        <begin position="7"/>
        <end position="21"/>
    </location>
</feature>
<dbReference type="InParanoid" id="A0A3Q7GE51"/>
<evidence type="ECO:0000313" key="2">
    <source>
        <dbReference type="EnsemblPlants" id="Solyc05g015900.3.1.1"/>
    </source>
</evidence>
<dbReference type="EnsemblPlants" id="Solyc05g015900.3.1">
    <property type="protein sequence ID" value="Solyc05g015900.3.1.1"/>
    <property type="gene ID" value="Solyc05g015900.3"/>
</dbReference>
<evidence type="ECO:0000256" key="1">
    <source>
        <dbReference type="SAM" id="MobiDB-lite"/>
    </source>
</evidence>
<accession>A0A3Q7GE51</accession>
<dbReference type="AlphaFoldDB" id="A0A3Q7GE51"/>
<name>A0A3Q7GE51_SOLLC</name>